<evidence type="ECO:0000313" key="1">
    <source>
        <dbReference type="EMBL" id="KAF2267342.1"/>
    </source>
</evidence>
<comment type="caution">
    <text evidence="1">The sequence shown here is derived from an EMBL/GenBank/DDBJ whole genome shotgun (WGS) entry which is preliminary data.</text>
</comment>
<sequence>MQVPLLDTQFSVESCKIPSDPPSHQLFQDARLRPSSIDSFLRPYLYSHSFPEELEVYMQHYTSTCVTPGLHGVEAPHRPQWYYANCLIHGMLLGRAYSLLSTPVRPPQNLSNPSDFPFSKLPAELRLQIYSYYKEDLAQRQRYWEIMTRIFIKALWSGRDPEEGSRYITGIILLTCGHALSSSARLLRGYGKHWIWYDDRLAAPEHAWGWPELRDAIMATADLPRMNNDITGLRTRWEKIWQEWDAHREITGQTLFSSDPQQRNSLEYVSKNVLHVLDLTREHLRTDERDWTPPEIVAKFLTDLFDGNEEGRKIWEATGIVPRALDVQYDGGLEHGEPAVVTALIRAVKGDGR</sequence>
<evidence type="ECO:0000313" key="2">
    <source>
        <dbReference type="Proteomes" id="UP000800093"/>
    </source>
</evidence>
<dbReference type="EMBL" id="ML986592">
    <property type="protein sequence ID" value="KAF2267342.1"/>
    <property type="molecule type" value="Genomic_DNA"/>
</dbReference>
<keyword evidence="2" id="KW-1185">Reference proteome</keyword>
<dbReference type="Proteomes" id="UP000800093">
    <property type="component" value="Unassembled WGS sequence"/>
</dbReference>
<accession>A0A9P4N5P6</accession>
<dbReference type="OrthoDB" id="2931622at2759"/>
<protein>
    <submittedName>
        <fullName evidence="1">Uncharacterized protein</fullName>
    </submittedName>
</protein>
<dbReference type="AlphaFoldDB" id="A0A9P4N5P6"/>
<reference evidence="2" key="1">
    <citation type="journal article" date="2020" name="Stud. Mycol.">
        <title>101 Dothideomycetes genomes: A test case for predicting lifestyles and emergence of pathogens.</title>
        <authorList>
            <person name="Haridas S."/>
            <person name="Albert R."/>
            <person name="Binder M."/>
            <person name="Bloem J."/>
            <person name="LaButti K."/>
            <person name="Salamov A."/>
            <person name="Andreopoulos B."/>
            <person name="Baker S."/>
            <person name="Barry K."/>
            <person name="Bills G."/>
            <person name="Bluhm B."/>
            <person name="Cannon C."/>
            <person name="Castanera R."/>
            <person name="Culley D."/>
            <person name="Daum C."/>
            <person name="Ezra D."/>
            <person name="Gonzalez J."/>
            <person name="Henrissat B."/>
            <person name="Kuo A."/>
            <person name="Liang C."/>
            <person name="Lipzen A."/>
            <person name="Lutzoni F."/>
            <person name="Magnuson J."/>
            <person name="Mondo S."/>
            <person name="Nolan M."/>
            <person name="Ohm R."/>
            <person name="Pangilinan J."/>
            <person name="Park H.-J."/>
            <person name="Ramirez L."/>
            <person name="Alfaro M."/>
            <person name="Sun H."/>
            <person name="Tritt A."/>
            <person name="Yoshinaga Y."/>
            <person name="Zwiers L.-H."/>
            <person name="Turgeon B."/>
            <person name="Goodwin S."/>
            <person name="Spatafora J."/>
            <person name="Crous P."/>
            <person name="Grigoriev I."/>
        </authorList>
    </citation>
    <scope>NUCLEOTIDE SEQUENCE [LARGE SCALE GENOMIC DNA]</scope>
    <source>
        <strain evidence="2">CBS 304.66</strain>
    </source>
</reference>
<proteinExistence type="predicted"/>
<gene>
    <name evidence="1" type="ORF">CC78DRAFT_577300</name>
</gene>
<name>A0A9P4N5P6_9PLEO</name>
<organism evidence="1 2">
    <name type="scientific">Lojkania enalia</name>
    <dbReference type="NCBI Taxonomy" id="147567"/>
    <lineage>
        <taxon>Eukaryota</taxon>
        <taxon>Fungi</taxon>
        <taxon>Dikarya</taxon>
        <taxon>Ascomycota</taxon>
        <taxon>Pezizomycotina</taxon>
        <taxon>Dothideomycetes</taxon>
        <taxon>Pleosporomycetidae</taxon>
        <taxon>Pleosporales</taxon>
        <taxon>Pleosporales incertae sedis</taxon>
        <taxon>Lojkania</taxon>
    </lineage>
</organism>